<dbReference type="PROSITE" id="PS50932">
    <property type="entry name" value="HTH_LACI_2"/>
    <property type="match status" value="1"/>
</dbReference>
<organism evidence="7 8">
    <name type="scientific">Sorangium cellulosum</name>
    <name type="common">Polyangium cellulosum</name>
    <dbReference type="NCBI Taxonomy" id="56"/>
    <lineage>
        <taxon>Bacteria</taxon>
        <taxon>Pseudomonadati</taxon>
        <taxon>Myxococcota</taxon>
        <taxon>Polyangia</taxon>
        <taxon>Polyangiales</taxon>
        <taxon>Polyangiaceae</taxon>
        <taxon>Sorangium</taxon>
    </lineage>
</organism>
<dbReference type="CDD" id="cd06267">
    <property type="entry name" value="PBP1_LacI_sugar_binding-like"/>
    <property type="match status" value="1"/>
</dbReference>
<dbReference type="Pfam" id="PF13377">
    <property type="entry name" value="Peripla_BP_3"/>
    <property type="match status" value="1"/>
</dbReference>
<feature type="domain" description="HTH lacI-type" evidence="6">
    <location>
        <begin position="18"/>
        <end position="72"/>
    </location>
</feature>
<dbReference type="PANTHER" id="PTHR30146:SF148">
    <property type="entry name" value="HTH-TYPE TRANSCRIPTIONAL REPRESSOR PURR-RELATED"/>
    <property type="match status" value="1"/>
</dbReference>
<dbReference type="AlphaFoldDB" id="A0A4P2QFR5"/>
<evidence type="ECO:0000256" key="2">
    <source>
        <dbReference type="ARBA" id="ARBA00023015"/>
    </source>
</evidence>
<dbReference type="SUPFAM" id="SSF53822">
    <property type="entry name" value="Periplasmic binding protein-like I"/>
    <property type="match status" value="1"/>
</dbReference>
<dbReference type="InterPro" id="IPR046335">
    <property type="entry name" value="LacI/GalR-like_sensor"/>
</dbReference>
<feature type="region of interest" description="Disordered" evidence="5">
    <location>
        <begin position="1"/>
        <end position="27"/>
    </location>
</feature>
<dbReference type="GO" id="GO:0000976">
    <property type="term" value="F:transcription cis-regulatory region binding"/>
    <property type="evidence" value="ECO:0007669"/>
    <property type="project" value="TreeGrafter"/>
</dbReference>
<dbReference type="Proteomes" id="UP000295497">
    <property type="component" value="Chromosome"/>
</dbReference>
<gene>
    <name evidence="7" type="primary">lacI</name>
    <name evidence="7" type="ORF">SOCE836_007560</name>
</gene>
<sequence>MKSSPQAVTTNSGARPSVRMEEVARHAGVSPATVSRVLNDRGKCSAKTRERVLAAIRDLGYVANAAARSLAQGRTGSLGFLLPTIGTEFMSSFLQVVASAATEEGYDLLIALRSESSLRRMLGRHNTDGVLIFGSAMGEASLRRLAAEGFPALLVYRTPPPDLSLPSIAIDNEAGVRESIEHLIQAHGRRRIAFLRGPAGNEDAGRREEAYRATLVRHGLPVDPRLCRSGLSAEEARASTMAWLREQAELDAVVGWCDAAAIGAMDALRSEGRGVPADVSVVGFDDIGPARHLDPALTTVRPPTELVGRLAVRELVRLVQSGAAQSGAAEPQPRLPVELVVRRSCGCSR</sequence>
<dbReference type="InterPro" id="IPR028082">
    <property type="entry name" value="Peripla_BP_I"/>
</dbReference>
<keyword evidence="4" id="KW-0804">Transcription</keyword>
<feature type="compositionally biased region" description="Polar residues" evidence="5">
    <location>
        <begin position="1"/>
        <end position="14"/>
    </location>
</feature>
<dbReference type="InterPro" id="IPR000843">
    <property type="entry name" value="HTH_LacI"/>
</dbReference>
<evidence type="ECO:0000256" key="1">
    <source>
        <dbReference type="ARBA" id="ARBA00022491"/>
    </source>
</evidence>
<dbReference type="GO" id="GO:0003700">
    <property type="term" value="F:DNA-binding transcription factor activity"/>
    <property type="evidence" value="ECO:0007669"/>
    <property type="project" value="TreeGrafter"/>
</dbReference>
<proteinExistence type="predicted"/>
<name>A0A4P2QFR5_SORCE</name>
<evidence type="ECO:0000259" key="6">
    <source>
        <dbReference type="PROSITE" id="PS50932"/>
    </source>
</evidence>
<dbReference type="InterPro" id="IPR010982">
    <property type="entry name" value="Lambda_DNA-bd_dom_sf"/>
</dbReference>
<dbReference type="CDD" id="cd01392">
    <property type="entry name" value="HTH_LacI"/>
    <property type="match status" value="1"/>
</dbReference>
<reference evidence="7 8" key="1">
    <citation type="submission" date="2015-09" db="EMBL/GenBank/DDBJ databases">
        <title>Sorangium comparison.</title>
        <authorList>
            <person name="Zaburannyi N."/>
            <person name="Bunk B."/>
            <person name="Overmann J."/>
            <person name="Mueller R."/>
        </authorList>
    </citation>
    <scope>NUCLEOTIDE SEQUENCE [LARGE SCALE GENOMIC DNA]</scope>
    <source>
        <strain evidence="7 8">So ce836</strain>
    </source>
</reference>
<accession>A0A4P2QFR5</accession>
<protein>
    <submittedName>
        <fullName evidence="7">LacI family transcriptional regulator</fullName>
    </submittedName>
</protein>
<evidence type="ECO:0000256" key="4">
    <source>
        <dbReference type="ARBA" id="ARBA00023163"/>
    </source>
</evidence>
<evidence type="ECO:0000256" key="3">
    <source>
        <dbReference type="ARBA" id="ARBA00023125"/>
    </source>
</evidence>
<evidence type="ECO:0000256" key="5">
    <source>
        <dbReference type="SAM" id="MobiDB-lite"/>
    </source>
</evidence>
<dbReference type="Gene3D" id="1.10.260.40">
    <property type="entry name" value="lambda repressor-like DNA-binding domains"/>
    <property type="match status" value="1"/>
</dbReference>
<dbReference type="Pfam" id="PF00356">
    <property type="entry name" value="LacI"/>
    <property type="match status" value="1"/>
</dbReference>
<dbReference type="SMART" id="SM00354">
    <property type="entry name" value="HTH_LACI"/>
    <property type="match status" value="1"/>
</dbReference>
<keyword evidence="3" id="KW-0238">DNA-binding</keyword>
<keyword evidence="2" id="KW-0805">Transcription regulation</keyword>
<dbReference type="PANTHER" id="PTHR30146">
    <property type="entry name" value="LACI-RELATED TRANSCRIPTIONAL REPRESSOR"/>
    <property type="match status" value="1"/>
</dbReference>
<dbReference type="RefSeq" id="WP_237244994.1">
    <property type="nucleotide sequence ID" value="NZ_CP012672.1"/>
</dbReference>
<evidence type="ECO:0000313" key="7">
    <source>
        <dbReference type="EMBL" id="AUX28675.1"/>
    </source>
</evidence>
<dbReference type="Gene3D" id="3.40.50.2300">
    <property type="match status" value="2"/>
</dbReference>
<dbReference type="SUPFAM" id="SSF47413">
    <property type="entry name" value="lambda repressor-like DNA-binding domains"/>
    <property type="match status" value="1"/>
</dbReference>
<dbReference type="PROSITE" id="PS00356">
    <property type="entry name" value="HTH_LACI_1"/>
    <property type="match status" value="1"/>
</dbReference>
<evidence type="ECO:0000313" key="8">
    <source>
        <dbReference type="Proteomes" id="UP000295497"/>
    </source>
</evidence>
<dbReference type="EMBL" id="CP012672">
    <property type="protein sequence ID" value="AUX28675.1"/>
    <property type="molecule type" value="Genomic_DNA"/>
</dbReference>
<keyword evidence="1" id="KW-0678">Repressor</keyword>